<evidence type="ECO:0000256" key="6">
    <source>
        <dbReference type="ARBA" id="ARBA00037262"/>
    </source>
</evidence>
<dbReference type="SUPFAM" id="SSF90229">
    <property type="entry name" value="CCCH zinc finger"/>
    <property type="match status" value="3"/>
</dbReference>
<dbReference type="AlphaFoldDB" id="A0A2B4SZC1"/>
<evidence type="ECO:0000256" key="7">
    <source>
        <dbReference type="ARBA" id="ARBA00039886"/>
    </source>
</evidence>
<feature type="compositionally biased region" description="Low complexity" evidence="11">
    <location>
        <begin position="180"/>
        <end position="191"/>
    </location>
</feature>
<evidence type="ECO:0000313" key="15">
    <source>
        <dbReference type="Proteomes" id="UP000225706"/>
    </source>
</evidence>
<dbReference type="InterPro" id="IPR041367">
    <property type="entry name" value="Znf-CCCH_4"/>
</dbReference>
<dbReference type="InterPro" id="IPR037274">
    <property type="entry name" value="Znf_CHY_sf"/>
</dbReference>
<dbReference type="Proteomes" id="UP000225706">
    <property type="component" value="Unassembled WGS sequence"/>
</dbReference>
<dbReference type="Pfam" id="PF05495">
    <property type="entry name" value="zf-CHY"/>
    <property type="match status" value="1"/>
</dbReference>
<evidence type="ECO:0000256" key="8">
    <source>
        <dbReference type="ARBA" id="ARBA00042384"/>
    </source>
</evidence>
<evidence type="ECO:0000256" key="11">
    <source>
        <dbReference type="SAM" id="MobiDB-lite"/>
    </source>
</evidence>
<evidence type="ECO:0000256" key="3">
    <source>
        <dbReference type="ARBA" id="ARBA00022771"/>
    </source>
</evidence>
<evidence type="ECO:0000313" key="14">
    <source>
        <dbReference type="EMBL" id="PFX34433.1"/>
    </source>
</evidence>
<reference evidence="15" key="1">
    <citation type="journal article" date="2017" name="bioRxiv">
        <title>Comparative analysis of the genomes of Stylophora pistillata and Acropora digitifera provides evidence for extensive differences between species of corals.</title>
        <authorList>
            <person name="Voolstra C.R."/>
            <person name="Li Y."/>
            <person name="Liew Y.J."/>
            <person name="Baumgarten S."/>
            <person name="Zoccola D."/>
            <person name="Flot J.-F."/>
            <person name="Tambutte S."/>
            <person name="Allemand D."/>
            <person name="Aranda M."/>
        </authorList>
    </citation>
    <scope>NUCLEOTIDE SEQUENCE [LARGE SCALE GENOMIC DNA]</scope>
</reference>
<feature type="domain" description="C3H1-type" evidence="12">
    <location>
        <begin position="71"/>
        <end position="98"/>
    </location>
</feature>
<evidence type="ECO:0000259" key="12">
    <source>
        <dbReference type="PROSITE" id="PS50103"/>
    </source>
</evidence>
<evidence type="ECO:0000256" key="5">
    <source>
        <dbReference type="ARBA" id="ARBA00023242"/>
    </source>
</evidence>
<dbReference type="InterPro" id="IPR008913">
    <property type="entry name" value="Znf_CHY"/>
</dbReference>
<feature type="domain" description="C3H1-type" evidence="12">
    <location>
        <begin position="144"/>
        <end position="172"/>
    </location>
</feature>
<comment type="subcellular location">
    <subcellularLocation>
        <location evidence="1">Nucleus membrane</location>
        <topology evidence="1">Peripheral membrane protein</topology>
        <orientation evidence="1">Cytoplasmic side</orientation>
    </subcellularLocation>
</comment>
<dbReference type="PANTHER" id="PTHR46527">
    <property type="entry name" value="NUCLEOPORIN-LIKE PROTEIN 2"/>
    <property type="match status" value="1"/>
</dbReference>
<feature type="zinc finger region" description="C3H1-type" evidence="10">
    <location>
        <begin position="71"/>
        <end position="98"/>
    </location>
</feature>
<comment type="function">
    <text evidence="6">Required for the export of mRNAs containing poly(A) tails from the nucleus into the cytoplasm.</text>
</comment>
<dbReference type="PANTHER" id="PTHR46527:SF1">
    <property type="entry name" value="NUCLEOPORIN NUP42"/>
    <property type="match status" value="1"/>
</dbReference>
<dbReference type="SUPFAM" id="SSF161219">
    <property type="entry name" value="CHY zinc finger-like"/>
    <property type="match status" value="1"/>
</dbReference>
<accession>A0A2B4SZC1</accession>
<keyword evidence="3 9" id="KW-0863">Zinc-finger</keyword>
<feature type="domain" description="CHY-type" evidence="13">
    <location>
        <begin position="739"/>
        <end position="806"/>
    </location>
</feature>
<feature type="domain" description="C3H1-type" evidence="12">
    <location>
        <begin position="8"/>
        <end position="35"/>
    </location>
</feature>
<feature type="compositionally biased region" description="Polar residues" evidence="11">
    <location>
        <begin position="795"/>
        <end position="811"/>
    </location>
</feature>
<dbReference type="GO" id="GO:0031965">
    <property type="term" value="C:nuclear membrane"/>
    <property type="evidence" value="ECO:0007669"/>
    <property type="project" value="UniProtKB-SubCell"/>
</dbReference>
<comment type="caution">
    <text evidence="14">The sequence shown here is derived from an EMBL/GenBank/DDBJ whole genome shotgun (WGS) entry which is preliminary data.</text>
</comment>
<evidence type="ECO:0000256" key="10">
    <source>
        <dbReference type="PROSITE-ProRule" id="PRU00723"/>
    </source>
</evidence>
<keyword evidence="4 10" id="KW-0862">Zinc</keyword>
<feature type="region of interest" description="Disordered" evidence="11">
    <location>
        <begin position="166"/>
        <end position="264"/>
    </location>
</feature>
<keyword evidence="15" id="KW-1185">Reference proteome</keyword>
<feature type="compositionally biased region" description="Polar residues" evidence="11">
    <location>
        <begin position="208"/>
        <end position="234"/>
    </location>
</feature>
<proteinExistence type="predicted"/>
<dbReference type="InterPro" id="IPR000571">
    <property type="entry name" value="Znf_CCCH"/>
</dbReference>
<evidence type="ECO:0000256" key="2">
    <source>
        <dbReference type="ARBA" id="ARBA00022723"/>
    </source>
</evidence>
<feature type="compositionally biased region" description="Basic and acidic residues" evidence="11">
    <location>
        <begin position="131"/>
        <end position="145"/>
    </location>
</feature>
<feature type="region of interest" description="Disordered" evidence="11">
    <location>
        <begin position="795"/>
        <end position="863"/>
    </location>
</feature>
<dbReference type="GO" id="GO:0008270">
    <property type="term" value="F:zinc ion binding"/>
    <property type="evidence" value="ECO:0007669"/>
    <property type="project" value="UniProtKB-KW"/>
</dbReference>
<keyword evidence="5" id="KW-0539">Nucleus</keyword>
<dbReference type="PROSITE" id="PS50103">
    <property type="entry name" value="ZF_C3H1"/>
    <property type="match status" value="3"/>
</dbReference>
<keyword evidence="2 10" id="KW-0479">Metal-binding</keyword>
<dbReference type="SMART" id="SM00356">
    <property type="entry name" value="ZnF_C3H1"/>
    <property type="match status" value="3"/>
</dbReference>
<dbReference type="Pfam" id="PF00642">
    <property type="entry name" value="zf-CCCH"/>
    <property type="match status" value="2"/>
</dbReference>
<dbReference type="PROSITE" id="PS51266">
    <property type="entry name" value="ZF_CHY"/>
    <property type="match status" value="1"/>
</dbReference>
<protein>
    <recommendedName>
        <fullName evidence="7">Nucleoporin NUP42</fullName>
    </recommendedName>
    <alternativeName>
        <fullName evidence="8">Nucleoporin-like protein 2</fullName>
    </alternativeName>
</protein>
<sequence length="863" mass="96915">MADVSTTTVITKTCKFFQREKCKFGSECQFLHPEKPLNLPGNNLTEVGKLHDVQKLLNPSNQEVSSSLRVEDLKPCRFFKTKRGCAYGNKCRFLHSDLKIFNETEGIGKVPEPYVTDQEEEVSHSNDQTEGEEKGTDNHKESSDRRRVVCKFFKKKKGCLRGNRCPFAHVTTSSDKTEMKPPAGKGSKKAGNLSNNKRPQLSEAASKPSISTKQFTGQPADSRSAQSDNQNEVIRNNKKAQIPSPPGKKSIAEDKGKVVNEQPPDECMRLRSIEIQQLKRRFKDNYYEITENSCYKIKFKPTDPDWAFKIEAVYLDVSFPEDYPLHIFAASLSKEQVLSQDIIKFVTQKIQQWAVKQEQASIDQGILKLYFRPFLHWFDRNLESFIVDGGRQVKGGFYSSSTIECEVADNPSQDNICILATASTPHSGFTLESVPVLEESNDNHPISGDRVHFNRTKSHEPSESLNMVEIEKDDIKQALLCHQIEAKKPSGHEGENCTIRPCDSNIGTGIILMVESKTVKATVDMDNKYLPASIEDINCGQGISNNETDHANQAGITDDIALAVRRGTEIQFRGLHLEENVSTLIGNRIVFTLECNRCRQRIDQQLSGSGSVCRQCTRCASVFAVTYRPVVIHQFSSILGYLDLDGCVPFDVVLAESELKIGCLHCSKETAVKGLQYGANWSWCRHCHLKLEFHIPSTRFHELQNDATQAASLKKTKDSSTSSKPKRPAQSSGIKEGQPLPGNGTCKHYKKSYRWLRFPCCGKCYPCDLCHEVQESHEMKYATRMVCGFCSKEQPYSQRPCNGCKSSVTKSRSSHWEGGKGCRDKLTMSRNDDQKYSQQGKTASRKAQRRSETKGKGKGSKGK</sequence>
<dbReference type="InterPro" id="IPR051767">
    <property type="entry name" value="Nucleoporin_NUP42"/>
</dbReference>
<dbReference type="InterPro" id="IPR036855">
    <property type="entry name" value="Znf_CCCH_sf"/>
</dbReference>
<feature type="zinc finger region" description="C3H1-type" evidence="10">
    <location>
        <begin position="144"/>
        <end position="172"/>
    </location>
</feature>
<gene>
    <name evidence="14" type="ORF">AWC38_SpisGene619</name>
</gene>
<evidence type="ECO:0000256" key="1">
    <source>
        <dbReference type="ARBA" id="ARBA00004335"/>
    </source>
</evidence>
<dbReference type="EMBL" id="LSMT01000004">
    <property type="protein sequence ID" value="PFX34433.1"/>
    <property type="molecule type" value="Genomic_DNA"/>
</dbReference>
<evidence type="ECO:0000256" key="4">
    <source>
        <dbReference type="ARBA" id="ARBA00022833"/>
    </source>
</evidence>
<evidence type="ECO:0000256" key="9">
    <source>
        <dbReference type="PROSITE-ProRule" id="PRU00601"/>
    </source>
</evidence>
<feature type="zinc finger region" description="C3H1-type" evidence="10">
    <location>
        <begin position="8"/>
        <end position="35"/>
    </location>
</feature>
<evidence type="ECO:0000259" key="13">
    <source>
        <dbReference type="PROSITE" id="PS51266"/>
    </source>
</evidence>
<feature type="compositionally biased region" description="Basic and acidic residues" evidence="11">
    <location>
        <begin position="814"/>
        <end position="835"/>
    </location>
</feature>
<feature type="region of interest" description="Disordered" evidence="11">
    <location>
        <begin position="711"/>
        <end position="737"/>
    </location>
</feature>
<dbReference type="OrthoDB" id="411372at2759"/>
<dbReference type="Pfam" id="PF18044">
    <property type="entry name" value="zf-CCCH_4"/>
    <property type="match status" value="1"/>
</dbReference>
<feature type="region of interest" description="Disordered" evidence="11">
    <location>
        <begin position="109"/>
        <end position="145"/>
    </location>
</feature>
<organism evidence="14 15">
    <name type="scientific">Stylophora pistillata</name>
    <name type="common">Smooth cauliflower coral</name>
    <dbReference type="NCBI Taxonomy" id="50429"/>
    <lineage>
        <taxon>Eukaryota</taxon>
        <taxon>Metazoa</taxon>
        <taxon>Cnidaria</taxon>
        <taxon>Anthozoa</taxon>
        <taxon>Hexacorallia</taxon>
        <taxon>Scleractinia</taxon>
        <taxon>Astrocoeniina</taxon>
        <taxon>Pocilloporidae</taxon>
        <taxon>Stylophora</taxon>
    </lineage>
</organism>
<dbReference type="Gene3D" id="4.10.1000.10">
    <property type="entry name" value="Zinc finger, CCCH-type"/>
    <property type="match status" value="2"/>
</dbReference>
<name>A0A2B4SZC1_STYPI</name>